<gene>
    <name evidence="3" type="ORF">CBF37_03965</name>
</gene>
<dbReference type="InterPro" id="IPR003848">
    <property type="entry name" value="DUF218"/>
</dbReference>
<dbReference type="GO" id="GO:0043164">
    <property type="term" value="P:Gram-negative-bacterium-type cell wall biogenesis"/>
    <property type="evidence" value="ECO:0007669"/>
    <property type="project" value="TreeGrafter"/>
</dbReference>
<feature type="domain" description="DUF218" evidence="2">
    <location>
        <begin position="171"/>
        <end position="325"/>
    </location>
</feature>
<dbReference type="RefSeq" id="WP_125983429.1">
    <property type="nucleotide sequence ID" value="NZ_NGJS01000004.1"/>
</dbReference>
<dbReference type="GO" id="GO:0005886">
    <property type="term" value="C:plasma membrane"/>
    <property type="evidence" value="ECO:0007669"/>
    <property type="project" value="TreeGrafter"/>
</dbReference>
<dbReference type="InterPro" id="IPR014729">
    <property type="entry name" value="Rossmann-like_a/b/a_fold"/>
</dbReference>
<organism evidence="3 4">
    <name type="scientific">Vagococcus vulneris</name>
    <dbReference type="NCBI Taxonomy" id="1977869"/>
    <lineage>
        <taxon>Bacteria</taxon>
        <taxon>Bacillati</taxon>
        <taxon>Bacillota</taxon>
        <taxon>Bacilli</taxon>
        <taxon>Lactobacillales</taxon>
        <taxon>Enterococcaceae</taxon>
        <taxon>Vagococcus</taxon>
    </lineage>
</organism>
<dbReference type="EMBL" id="NGJS01000004">
    <property type="protein sequence ID" value="RST99489.1"/>
    <property type="molecule type" value="Genomic_DNA"/>
</dbReference>
<feature type="transmembrane region" description="Helical" evidence="1">
    <location>
        <begin position="335"/>
        <end position="355"/>
    </location>
</feature>
<keyword evidence="1" id="KW-0812">Transmembrane</keyword>
<evidence type="ECO:0000259" key="2">
    <source>
        <dbReference type="Pfam" id="PF02698"/>
    </source>
</evidence>
<feature type="transmembrane region" description="Helical" evidence="1">
    <location>
        <begin position="33"/>
        <end position="54"/>
    </location>
</feature>
<dbReference type="Pfam" id="PF02698">
    <property type="entry name" value="DUF218"/>
    <property type="match status" value="1"/>
</dbReference>
<dbReference type="InterPro" id="IPR051599">
    <property type="entry name" value="Cell_Envelope_Assoc"/>
</dbReference>
<dbReference type="OrthoDB" id="9782395at2"/>
<evidence type="ECO:0000256" key="1">
    <source>
        <dbReference type="SAM" id="Phobius"/>
    </source>
</evidence>
<dbReference type="Gene3D" id="3.40.50.620">
    <property type="entry name" value="HUPs"/>
    <property type="match status" value="1"/>
</dbReference>
<protein>
    <recommendedName>
        <fullName evidence="2">DUF218 domain-containing protein</fullName>
    </recommendedName>
</protein>
<proteinExistence type="predicted"/>
<keyword evidence="1" id="KW-0472">Membrane</keyword>
<name>A0A429ZZP5_9ENTE</name>
<dbReference type="Proteomes" id="UP000287857">
    <property type="component" value="Unassembled WGS sequence"/>
</dbReference>
<feature type="transmembrane region" description="Helical" evidence="1">
    <location>
        <begin position="141"/>
        <end position="164"/>
    </location>
</feature>
<keyword evidence="4" id="KW-1185">Reference proteome</keyword>
<dbReference type="CDD" id="cd06259">
    <property type="entry name" value="YdcF-like"/>
    <property type="match status" value="1"/>
</dbReference>
<feature type="transmembrane region" description="Helical" evidence="1">
    <location>
        <begin position="60"/>
        <end position="89"/>
    </location>
</feature>
<dbReference type="PANTHER" id="PTHR30336">
    <property type="entry name" value="INNER MEMBRANE PROTEIN, PROBABLE PERMEASE"/>
    <property type="match status" value="1"/>
</dbReference>
<comment type="caution">
    <text evidence="3">The sequence shown here is derived from an EMBL/GenBank/DDBJ whole genome shotgun (WGS) entry which is preliminary data.</text>
</comment>
<sequence>MVTVILMLQMIFLILIPFFLFAYWIYYRPTSLFSGLFFILLITSVYAMIVFQIFKRSHTFAYALLIPALVIIMIFTFFGIFSIVLMLFWNEKVMLKREGFSIANLLPMAVSLSLIAFQVYVNMYAYHSESQLIKSTASFFSIMYAYVIFMFFLYSVTSILYNVYPIRRPVDYIIILGAGLIDGERVTPLLASRIQAGLSLYHKQVAQINHHPTIILSGGQGENEKISEAQAMMNYLTEKNELLKTVYLEEKSKNTQQNIEYSKLIISKNDNIKNVNELCIVLASNNYHVLRAGKLAAEQGLVARAVGAKTRLYYLPTAFIREYIGYLYMNKKRTIVFTVLAFIFTVALSLIDLFFN</sequence>
<reference evidence="3 4" key="1">
    <citation type="submission" date="2017-05" db="EMBL/GenBank/DDBJ databases">
        <title>Vagococcus spp. assemblies.</title>
        <authorList>
            <person name="Gulvik C.A."/>
        </authorList>
    </citation>
    <scope>NUCLEOTIDE SEQUENCE [LARGE SCALE GENOMIC DNA]</scope>
    <source>
        <strain evidence="3 4">SS1995</strain>
    </source>
</reference>
<feature type="transmembrane region" description="Helical" evidence="1">
    <location>
        <begin position="6"/>
        <end position="26"/>
    </location>
</feature>
<dbReference type="AlphaFoldDB" id="A0A429ZZP5"/>
<accession>A0A429ZZP5</accession>
<feature type="transmembrane region" description="Helical" evidence="1">
    <location>
        <begin position="101"/>
        <end position="121"/>
    </location>
</feature>
<dbReference type="PANTHER" id="PTHR30336:SF4">
    <property type="entry name" value="ENVELOPE BIOGENESIS FACTOR ELYC"/>
    <property type="match status" value="1"/>
</dbReference>
<evidence type="ECO:0000313" key="3">
    <source>
        <dbReference type="EMBL" id="RST99489.1"/>
    </source>
</evidence>
<dbReference type="GO" id="GO:0000270">
    <property type="term" value="P:peptidoglycan metabolic process"/>
    <property type="evidence" value="ECO:0007669"/>
    <property type="project" value="TreeGrafter"/>
</dbReference>
<evidence type="ECO:0000313" key="4">
    <source>
        <dbReference type="Proteomes" id="UP000287857"/>
    </source>
</evidence>
<keyword evidence="1" id="KW-1133">Transmembrane helix</keyword>